<dbReference type="GO" id="GO:0055085">
    <property type="term" value="P:transmembrane transport"/>
    <property type="evidence" value="ECO:0007669"/>
    <property type="project" value="InterPro"/>
</dbReference>
<dbReference type="GO" id="GO:0016020">
    <property type="term" value="C:membrane"/>
    <property type="evidence" value="ECO:0007669"/>
    <property type="project" value="UniProtKB-SubCell"/>
</dbReference>
<evidence type="ECO:0000256" key="2">
    <source>
        <dbReference type="ARBA" id="ARBA00022692"/>
    </source>
</evidence>
<dbReference type="AlphaFoldDB" id="A0A915ELF1"/>
<feature type="transmembrane region" description="Helical" evidence="5">
    <location>
        <begin position="131"/>
        <end position="150"/>
    </location>
</feature>
<dbReference type="InterPro" id="IPR011547">
    <property type="entry name" value="SLC26A/SulP_dom"/>
</dbReference>
<dbReference type="Pfam" id="PF01740">
    <property type="entry name" value="STAS"/>
    <property type="match status" value="1"/>
</dbReference>
<dbReference type="SUPFAM" id="SSF52091">
    <property type="entry name" value="SpoIIaa-like"/>
    <property type="match status" value="1"/>
</dbReference>
<evidence type="ECO:0000313" key="8">
    <source>
        <dbReference type="WBParaSite" id="jg7575"/>
    </source>
</evidence>
<keyword evidence="7" id="KW-1185">Reference proteome</keyword>
<protein>
    <submittedName>
        <fullName evidence="8">STAS domain-containing protein</fullName>
    </submittedName>
</protein>
<dbReference type="Pfam" id="PF00916">
    <property type="entry name" value="Sulfate_transp"/>
    <property type="match status" value="1"/>
</dbReference>
<evidence type="ECO:0000259" key="6">
    <source>
        <dbReference type="PROSITE" id="PS50801"/>
    </source>
</evidence>
<comment type="subcellular location">
    <subcellularLocation>
        <location evidence="1">Membrane</location>
        <topology evidence="1">Multi-pass membrane protein</topology>
    </subcellularLocation>
</comment>
<dbReference type="Gene3D" id="3.30.750.24">
    <property type="entry name" value="STAS domain"/>
    <property type="match status" value="1"/>
</dbReference>
<evidence type="ECO:0000256" key="4">
    <source>
        <dbReference type="ARBA" id="ARBA00023136"/>
    </source>
</evidence>
<evidence type="ECO:0000313" key="7">
    <source>
        <dbReference type="Proteomes" id="UP000887574"/>
    </source>
</evidence>
<evidence type="ECO:0000256" key="3">
    <source>
        <dbReference type="ARBA" id="ARBA00022989"/>
    </source>
</evidence>
<dbReference type="PANTHER" id="PTHR11814">
    <property type="entry name" value="SULFATE TRANSPORTER"/>
    <property type="match status" value="1"/>
</dbReference>
<evidence type="ECO:0000256" key="5">
    <source>
        <dbReference type="SAM" id="Phobius"/>
    </source>
</evidence>
<keyword evidence="3 5" id="KW-1133">Transmembrane helix</keyword>
<keyword evidence="4 5" id="KW-0472">Membrane</keyword>
<feature type="transmembrane region" description="Helical" evidence="5">
    <location>
        <begin position="44"/>
        <end position="61"/>
    </location>
</feature>
<evidence type="ECO:0000256" key="1">
    <source>
        <dbReference type="ARBA" id="ARBA00004141"/>
    </source>
</evidence>
<accession>A0A915ELF1</accession>
<dbReference type="InterPro" id="IPR036513">
    <property type="entry name" value="STAS_dom_sf"/>
</dbReference>
<dbReference type="InterPro" id="IPR001902">
    <property type="entry name" value="SLC26A/SulP_fam"/>
</dbReference>
<dbReference type="Proteomes" id="UP000887574">
    <property type="component" value="Unplaced"/>
</dbReference>
<name>A0A915ELF1_9BILA</name>
<keyword evidence="2 5" id="KW-0812">Transmembrane</keyword>
<dbReference type="WBParaSite" id="jg7575">
    <property type="protein sequence ID" value="jg7575"/>
    <property type="gene ID" value="jg7575"/>
</dbReference>
<feature type="transmembrane region" description="Helical" evidence="5">
    <location>
        <begin position="206"/>
        <end position="223"/>
    </location>
</feature>
<organism evidence="7 8">
    <name type="scientific">Ditylenchus dipsaci</name>
    <dbReference type="NCBI Taxonomy" id="166011"/>
    <lineage>
        <taxon>Eukaryota</taxon>
        <taxon>Metazoa</taxon>
        <taxon>Ecdysozoa</taxon>
        <taxon>Nematoda</taxon>
        <taxon>Chromadorea</taxon>
        <taxon>Rhabditida</taxon>
        <taxon>Tylenchina</taxon>
        <taxon>Tylenchomorpha</taxon>
        <taxon>Sphaerularioidea</taxon>
        <taxon>Anguinidae</taxon>
        <taxon>Anguininae</taxon>
        <taxon>Ditylenchus</taxon>
    </lineage>
</organism>
<feature type="domain" description="STAS" evidence="6">
    <location>
        <begin position="261"/>
        <end position="433"/>
    </location>
</feature>
<proteinExistence type="predicted"/>
<reference evidence="8" key="1">
    <citation type="submission" date="2022-11" db="UniProtKB">
        <authorList>
            <consortium name="WormBaseParasite"/>
        </authorList>
    </citation>
    <scope>IDENTIFICATION</scope>
</reference>
<dbReference type="PROSITE" id="PS51257">
    <property type="entry name" value="PROKAR_LIPOPROTEIN"/>
    <property type="match status" value="1"/>
</dbReference>
<dbReference type="CDD" id="cd07042">
    <property type="entry name" value="STAS_SulP_like_sulfate_transporter"/>
    <property type="match status" value="1"/>
</dbReference>
<dbReference type="PROSITE" id="PS50801">
    <property type="entry name" value="STAS"/>
    <property type="match status" value="1"/>
</dbReference>
<sequence length="490" mass="55280">MDLFSKLDEIHTPTATISSCSIGFLLFSQKILEPWLSSVFRFPIPYELILVILGITATNFAKLSKRHAITVVGKIPTVFPPPALPPVAIHLTVVKIVEHRYHYRINSCQELYSLGHLHIARTLIGDADKNSTQMTVCFSTMTLLTVILFIGPALEYLPKCILASMVVVSLSASFSKFREVRALWPLFKFDFVIFVVSLLLTVCYDMAEGLTFTIIFAIFTIVVRDQWPKWHFLSHDEEINDYKETPKEQLHVMDSSMDACVLRYDAPLIFTSVHKFMKVVSQGVKRWERREFTAVNSATTIRSCSNDNLMMNNAFTSNSSGNTTSGCSTRWRLGFDFLNGGGGGVGSIERRNTGQQPVKATTLIIDCSGFPYVDYQGLCTLKKIYKDFSNEGVVVKFAAPKAVLMRMFRNTDFMEVVPPFEIFSTVRQAVQSTNANQRKFPLSHSVVEPKNSLEGGKTVERVAEEDENIQLMLKHDFATEKKAKIKNFKI</sequence>
<dbReference type="InterPro" id="IPR002645">
    <property type="entry name" value="STAS_dom"/>
</dbReference>